<evidence type="ECO:0000313" key="2">
    <source>
        <dbReference type="Proteomes" id="UP000051643"/>
    </source>
</evidence>
<evidence type="ECO:0000313" key="1">
    <source>
        <dbReference type="EMBL" id="KRG28642.1"/>
    </source>
</evidence>
<accession>A0A0Q9ZET9</accession>
<dbReference type="RefSeq" id="WP_057482302.1">
    <property type="nucleotide sequence ID" value="NZ_BMWR01000001.1"/>
</dbReference>
<comment type="caution">
    <text evidence="1">The sequence shown here is derived from an EMBL/GenBank/DDBJ whole genome shotgun (WGS) entry which is preliminary data.</text>
</comment>
<keyword evidence="2" id="KW-1185">Reference proteome</keyword>
<protein>
    <submittedName>
        <fullName evidence="1">Uncharacterized protein</fullName>
    </submittedName>
</protein>
<name>A0A0Q9ZET9_9FLAO</name>
<proteinExistence type="predicted"/>
<dbReference type="OrthoDB" id="1444011at2"/>
<gene>
    <name evidence="1" type="ORF">APR42_07675</name>
</gene>
<sequence>MTPEISVPIQLFIDAQQKGYAKKLQFFLSLKLIYRCGKAKLDDGELLFLELTEEISSRKTTLKYLGFLVKKGWLRYNSRTRYYIIKSFEGIREENSWETRHSFPVDFDSYRNIKAITGAIIYGYLHKDFWRKVRRKKSVQIKGSTYHFLSPHFNYREAPAPLSVLGIGNIFQISPATASRLKNSALKHKLLEVQKNYGALIPNKKAVEVCLDYNDKPNNIVFIEGGYRFQLIDTILPLFLFKKRQKLKT</sequence>
<dbReference type="Proteomes" id="UP000051643">
    <property type="component" value="Unassembled WGS sequence"/>
</dbReference>
<organism evidence="1 2">
    <name type="scientific">Salegentibacter mishustinae</name>
    <dbReference type="NCBI Taxonomy" id="270918"/>
    <lineage>
        <taxon>Bacteria</taxon>
        <taxon>Pseudomonadati</taxon>
        <taxon>Bacteroidota</taxon>
        <taxon>Flavobacteriia</taxon>
        <taxon>Flavobacteriales</taxon>
        <taxon>Flavobacteriaceae</taxon>
        <taxon>Salegentibacter</taxon>
    </lineage>
</organism>
<dbReference type="AlphaFoldDB" id="A0A0Q9ZET9"/>
<dbReference type="EMBL" id="LKTP01000023">
    <property type="protein sequence ID" value="KRG28642.1"/>
    <property type="molecule type" value="Genomic_DNA"/>
</dbReference>
<reference evidence="1" key="1">
    <citation type="submission" date="2015-10" db="EMBL/GenBank/DDBJ databases">
        <title>Draft genome sequence of Salegentibacter mishustinae KCTC 12263.</title>
        <authorList>
            <person name="Lin W."/>
            <person name="Zheng Q."/>
        </authorList>
    </citation>
    <scope>NUCLEOTIDE SEQUENCE [LARGE SCALE GENOMIC DNA]</scope>
    <source>
        <strain evidence="1">KCTC 12263</strain>
    </source>
</reference>